<evidence type="ECO:0000313" key="2">
    <source>
        <dbReference type="EMBL" id="GAA5028734.1"/>
    </source>
</evidence>
<sequence>MSGGRPAGPNCSGSSTRSPPPGAGRNIYADKQSGKGALRPEMKACHAFIDAGDMVGVPSLDLDRYDHSLQASSTWSPSCASAASASPRCTRTWTPPPPAADSYDVPVHAADQVGEGVSAGLTTFLRNADGDRPVKIVPSVCGECDGRVFFVLVDDVEGAAERVCTGCGGRAFIADSEEFWEDAGPGEAGCPCGGEEFEAAVAFSLGDDGSVRWATVGLRCIKDGFCGVYGDWKIDYGSTDHLLTMV</sequence>
<dbReference type="EMBL" id="BAABKB010000031">
    <property type="protein sequence ID" value="GAA5028734.1"/>
    <property type="molecule type" value="Genomic_DNA"/>
</dbReference>
<name>A0ABP9JFY5_9ACTN</name>
<protein>
    <submittedName>
        <fullName evidence="2">Uncharacterized protein</fullName>
    </submittedName>
</protein>
<accession>A0ABP9JFY5</accession>
<comment type="caution">
    <text evidence="2">The sequence shown here is derived from an EMBL/GenBank/DDBJ whole genome shotgun (WGS) entry which is preliminary data.</text>
</comment>
<evidence type="ECO:0000313" key="3">
    <source>
        <dbReference type="Proteomes" id="UP001501759"/>
    </source>
</evidence>
<reference evidence="3" key="1">
    <citation type="journal article" date="2019" name="Int. J. Syst. Evol. Microbiol.">
        <title>The Global Catalogue of Microorganisms (GCM) 10K type strain sequencing project: providing services to taxonomists for standard genome sequencing and annotation.</title>
        <authorList>
            <consortium name="The Broad Institute Genomics Platform"/>
            <consortium name="The Broad Institute Genome Sequencing Center for Infectious Disease"/>
            <person name="Wu L."/>
            <person name="Ma J."/>
        </authorList>
    </citation>
    <scope>NUCLEOTIDE SEQUENCE [LARGE SCALE GENOMIC DNA]</scope>
    <source>
        <strain evidence="3">JCM 18409</strain>
    </source>
</reference>
<keyword evidence="3" id="KW-1185">Reference proteome</keyword>
<organism evidence="2 3">
    <name type="scientific">Streptomyces siamensis</name>
    <dbReference type="NCBI Taxonomy" id="1274986"/>
    <lineage>
        <taxon>Bacteria</taxon>
        <taxon>Bacillati</taxon>
        <taxon>Actinomycetota</taxon>
        <taxon>Actinomycetes</taxon>
        <taxon>Kitasatosporales</taxon>
        <taxon>Streptomycetaceae</taxon>
        <taxon>Streptomyces</taxon>
    </lineage>
</organism>
<feature type="region of interest" description="Disordered" evidence="1">
    <location>
        <begin position="1"/>
        <end position="35"/>
    </location>
</feature>
<proteinExistence type="predicted"/>
<evidence type="ECO:0000256" key="1">
    <source>
        <dbReference type="SAM" id="MobiDB-lite"/>
    </source>
</evidence>
<dbReference type="Proteomes" id="UP001501759">
    <property type="component" value="Unassembled WGS sequence"/>
</dbReference>
<gene>
    <name evidence="2" type="ORF">GCM10023335_66930</name>
</gene>